<dbReference type="InterPro" id="IPR011001">
    <property type="entry name" value="Saposin-like"/>
</dbReference>
<dbReference type="InterPro" id="IPR038847">
    <property type="entry name" value="Granulysin-like"/>
</dbReference>
<dbReference type="Pfam" id="PF03489">
    <property type="entry name" value="SapB_2"/>
    <property type="match status" value="1"/>
</dbReference>
<name>A0A8B9JZL9_ASTMX</name>
<sequence length="209" mass="23258">MYYSATYRLEKSMRFLQSYKRPLEPLAVTSLLEISQTFLTATMPRSILFVFLLVGTACAMHLEYLKVDESEEKHLNGILAVAQTIVQAVAQADDQADIQADIQAEEQQISGGKIPGVCWACKWAMKKLKKHLGTKDKADAIKAKLLKVCSGIGLLKKPCQDFINKNIDVLTEELSTSDDPKTICTNIGVCKEKPPPQLLQAFPEVQQML</sequence>
<dbReference type="Ensembl" id="ENSAMXT00005032139.1">
    <property type="protein sequence ID" value="ENSAMXP00005029311.1"/>
    <property type="gene ID" value="ENSAMXG00005014510.1"/>
</dbReference>
<dbReference type="PANTHER" id="PTHR15541:SF2">
    <property type="entry name" value="GRANULYSIN"/>
    <property type="match status" value="1"/>
</dbReference>
<dbReference type="InterPro" id="IPR008139">
    <property type="entry name" value="SaposinB_dom"/>
</dbReference>
<accession>A0A8B9JZL9</accession>
<dbReference type="InterPro" id="IPR008138">
    <property type="entry name" value="SapB_2"/>
</dbReference>
<dbReference type="SMART" id="SM00741">
    <property type="entry name" value="SapB"/>
    <property type="match status" value="1"/>
</dbReference>
<dbReference type="PROSITE" id="PS50015">
    <property type="entry name" value="SAP_B"/>
    <property type="match status" value="1"/>
</dbReference>
<dbReference type="PANTHER" id="PTHR15541">
    <property type="entry name" value="GRANULYSIN RELATED"/>
    <property type="match status" value="1"/>
</dbReference>
<evidence type="ECO:0000313" key="4">
    <source>
        <dbReference type="Proteomes" id="UP000694621"/>
    </source>
</evidence>
<protein>
    <recommendedName>
        <fullName evidence="2">Saposin B-type domain-containing protein</fullName>
    </recommendedName>
</protein>
<evidence type="ECO:0000256" key="1">
    <source>
        <dbReference type="ARBA" id="ARBA00023157"/>
    </source>
</evidence>
<proteinExistence type="predicted"/>
<dbReference type="AlphaFoldDB" id="A0A8B9JZL9"/>
<keyword evidence="1" id="KW-1015">Disulfide bond</keyword>
<dbReference type="Gene3D" id="1.10.225.10">
    <property type="entry name" value="Saposin-like"/>
    <property type="match status" value="1"/>
</dbReference>
<organism evidence="3 4">
    <name type="scientific">Astyanax mexicanus</name>
    <name type="common">Blind cave fish</name>
    <name type="synonym">Astyanax fasciatus mexicanus</name>
    <dbReference type="NCBI Taxonomy" id="7994"/>
    <lineage>
        <taxon>Eukaryota</taxon>
        <taxon>Metazoa</taxon>
        <taxon>Chordata</taxon>
        <taxon>Craniata</taxon>
        <taxon>Vertebrata</taxon>
        <taxon>Euteleostomi</taxon>
        <taxon>Actinopterygii</taxon>
        <taxon>Neopterygii</taxon>
        <taxon>Teleostei</taxon>
        <taxon>Ostariophysi</taxon>
        <taxon>Characiformes</taxon>
        <taxon>Characoidei</taxon>
        <taxon>Acestrorhamphidae</taxon>
        <taxon>Acestrorhamphinae</taxon>
        <taxon>Astyanax</taxon>
    </lineage>
</organism>
<evidence type="ECO:0000259" key="2">
    <source>
        <dbReference type="PROSITE" id="PS50015"/>
    </source>
</evidence>
<reference evidence="3" key="1">
    <citation type="submission" date="2025-08" db="UniProtKB">
        <authorList>
            <consortium name="Ensembl"/>
        </authorList>
    </citation>
    <scope>IDENTIFICATION</scope>
</reference>
<dbReference type="SUPFAM" id="SSF47862">
    <property type="entry name" value="Saposin"/>
    <property type="match status" value="1"/>
</dbReference>
<dbReference type="GO" id="GO:0042742">
    <property type="term" value="P:defense response to bacterium"/>
    <property type="evidence" value="ECO:0007669"/>
    <property type="project" value="InterPro"/>
</dbReference>
<evidence type="ECO:0000313" key="3">
    <source>
        <dbReference type="Ensembl" id="ENSAMXP00005029311.1"/>
    </source>
</evidence>
<dbReference type="Proteomes" id="UP000694621">
    <property type="component" value="Unplaced"/>
</dbReference>
<feature type="domain" description="Saposin B-type" evidence="2">
    <location>
        <begin position="114"/>
        <end position="194"/>
    </location>
</feature>